<proteinExistence type="predicted"/>
<feature type="compositionally biased region" description="Low complexity" evidence="1">
    <location>
        <begin position="1"/>
        <end position="20"/>
    </location>
</feature>
<evidence type="ECO:0000313" key="4">
    <source>
        <dbReference type="EMBL" id="GIM06395.1"/>
    </source>
</evidence>
<reference evidence="4" key="1">
    <citation type="journal article" date="2021" name="Proc. Natl. Acad. Sci. U.S.A.">
        <title>Three genomes in the algal genus Volvox reveal the fate of a haploid sex-determining region after a transition to homothallism.</title>
        <authorList>
            <person name="Yamamoto K."/>
            <person name="Hamaji T."/>
            <person name="Kawai-Toyooka H."/>
            <person name="Matsuzaki R."/>
            <person name="Takahashi F."/>
            <person name="Nishimura Y."/>
            <person name="Kawachi M."/>
            <person name="Noguchi H."/>
            <person name="Minakuchi Y."/>
            <person name="Umen J.G."/>
            <person name="Toyoda A."/>
            <person name="Nozaki H."/>
        </authorList>
    </citation>
    <scope>NUCLEOTIDE SEQUENCE</scope>
    <source>
        <strain evidence="4">NIES-3785</strain>
        <strain evidence="3">NIES-3786</strain>
    </source>
</reference>
<keyword evidence="2" id="KW-0812">Transmembrane</keyword>
<feature type="transmembrane region" description="Helical" evidence="2">
    <location>
        <begin position="104"/>
        <end position="123"/>
    </location>
</feature>
<sequence>MYHNQQQPQLPELLRQVQLPGQQEPQPFDGKFPASTVRTSLDVVGSQQKPAPEGWPRFGTHLHGSPKPLSASSPPQLQLAGVMPTGPQFQPPQPPMDVQPLQELIGGNWLFVVFVPYFIATALQDTHLRIGLIVATAISCTVFLAGLLAFVLNMRKVFPHILELLMPIIYAVQLGVSYRSTSYEREIIRTYPFITHSALAGVCLASMLICYPVGYQTAQELVHKMYMTNPDVHRVGLYTTAVLTGSLVTSCLLYLAPLCKGYDDQHFNALNLIFRLIYPCIATFLSLLFVRFFPDVYLPNLAVVHGLNRKPRAWQSALEYYLSDATVRRPPAILDPSMFQSSVEAATKAREAAVMGRVASRYSHKPPMAPAFPPAFAPGYGPGGVYLSSDAHATAMAVPSTLLPHMPAAASDTMLLHGSQPVARYSIGTEDAAGRWDSVRGVAGTPPRALSAGAPHSVYTYFAAGPPAKPPLAVYALYGDFDGLPQMAQPYQQYAVKQTLVPSSAMAPQTAYYYRPQMAVRRGLEAHRRPLRTPMPMDSSLFHPTAPEQPPTYLAGVRPAGSIPAVYPMDAASDPDMHGTAYGLGAEVRQHETPGIYGMHQSTAQPGVVPGYGLEVETAKAAAAGPDYDTTWGQGPRGGLLSDQVQEDSYGLLTDVQAAARPPLSPLHRAPLQQTFAGPMSANTPQYTSQLPQLQRDAIAMPSTLERDEGFGLDAEVSLQSPPSATQPPYMGPSPGYGIQPQFGSRPRRMAAVESPPSGGEMFGLDAEVRHN</sequence>
<evidence type="ECO:0000313" key="5">
    <source>
        <dbReference type="Proteomes" id="UP000722791"/>
    </source>
</evidence>
<keyword evidence="2" id="KW-0472">Membrane</keyword>
<gene>
    <name evidence="3" type="ORF">Vretifemale_13802</name>
    <name evidence="4" type="ORF">Vretimale_10702</name>
</gene>
<feature type="transmembrane region" description="Helical" evidence="2">
    <location>
        <begin position="190"/>
        <end position="215"/>
    </location>
</feature>
<accession>A0A8J4GFW5</accession>
<protein>
    <submittedName>
        <fullName evidence="4">Uncharacterized protein</fullName>
    </submittedName>
</protein>
<evidence type="ECO:0000256" key="2">
    <source>
        <dbReference type="SAM" id="Phobius"/>
    </source>
</evidence>
<dbReference type="Proteomes" id="UP000722791">
    <property type="component" value="Unassembled WGS sequence"/>
</dbReference>
<dbReference type="Proteomes" id="UP000747110">
    <property type="component" value="Unassembled WGS sequence"/>
</dbReference>
<feature type="transmembrane region" description="Helical" evidence="2">
    <location>
        <begin position="276"/>
        <end position="293"/>
    </location>
</feature>
<dbReference type="EMBL" id="BNCQ01000021">
    <property type="protein sequence ID" value="GIM06395.1"/>
    <property type="molecule type" value="Genomic_DNA"/>
</dbReference>
<keyword evidence="6" id="KW-1185">Reference proteome</keyword>
<feature type="transmembrane region" description="Helical" evidence="2">
    <location>
        <begin position="157"/>
        <end position="178"/>
    </location>
</feature>
<dbReference type="OrthoDB" id="549978at2759"/>
<feature type="region of interest" description="Disordered" evidence="1">
    <location>
        <begin position="721"/>
        <end position="772"/>
    </location>
</feature>
<comment type="caution">
    <text evidence="4">The sequence shown here is derived from an EMBL/GenBank/DDBJ whole genome shotgun (WGS) entry which is preliminary data.</text>
</comment>
<organism evidence="4 5">
    <name type="scientific">Volvox reticuliferus</name>
    <dbReference type="NCBI Taxonomy" id="1737510"/>
    <lineage>
        <taxon>Eukaryota</taxon>
        <taxon>Viridiplantae</taxon>
        <taxon>Chlorophyta</taxon>
        <taxon>core chlorophytes</taxon>
        <taxon>Chlorophyceae</taxon>
        <taxon>CS clade</taxon>
        <taxon>Chlamydomonadales</taxon>
        <taxon>Volvocaceae</taxon>
        <taxon>Volvox</taxon>
    </lineage>
</organism>
<evidence type="ECO:0000313" key="6">
    <source>
        <dbReference type="Proteomes" id="UP000747110"/>
    </source>
</evidence>
<dbReference type="EMBL" id="BNCP01000032">
    <property type="protein sequence ID" value="GIL85322.1"/>
    <property type="molecule type" value="Genomic_DNA"/>
</dbReference>
<evidence type="ECO:0000313" key="3">
    <source>
        <dbReference type="EMBL" id="GIL85322.1"/>
    </source>
</evidence>
<feature type="transmembrane region" description="Helical" evidence="2">
    <location>
        <begin position="235"/>
        <end position="255"/>
    </location>
</feature>
<keyword evidence="2" id="KW-1133">Transmembrane helix</keyword>
<feature type="region of interest" description="Disordered" evidence="1">
    <location>
        <begin position="1"/>
        <end position="75"/>
    </location>
</feature>
<name>A0A8J4GFW5_9CHLO</name>
<dbReference type="AlphaFoldDB" id="A0A8J4GFW5"/>
<feature type="transmembrane region" description="Helical" evidence="2">
    <location>
        <begin position="130"/>
        <end position="151"/>
    </location>
</feature>
<evidence type="ECO:0000256" key="1">
    <source>
        <dbReference type="SAM" id="MobiDB-lite"/>
    </source>
</evidence>